<dbReference type="Pfam" id="PF03693">
    <property type="entry name" value="ParD_antitoxin"/>
    <property type="match status" value="1"/>
</dbReference>
<name>A0A854A2P4_9PSED</name>
<evidence type="ECO:0000256" key="1">
    <source>
        <dbReference type="ARBA" id="ARBA00008580"/>
    </source>
</evidence>
<dbReference type="RefSeq" id="WP_073508737.1">
    <property type="nucleotide sequence ID" value="NZ_MPJD01000001.1"/>
</dbReference>
<protein>
    <recommendedName>
        <fullName evidence="2">Antitoxin ParD</fullName>
    </recommendedName>
</protein>
<sequence length="92" mass="9999">MRSTQQFSITLPNQMADAVKAKVAAGEYATESEVIRDGLRALMARDRALESWLAGQVAPAYDALKAEPSRALSIDQVRARLAAEHQDAITKS</sequence>
<keyword evidence="3" id="KW-1277">Toxin-antitoxin system</keyword>
<dbReference type="SUPFAM" id="SSF47598">
    <property type="entry name" value="Ribbon-helix-helix"/>
    <property type="match status" value="1"/>
</dbReference>
<gene>
    <name evidence="5" type="ORF">BOH74_00420</name>
</gene>
<organism evidence="5 6">
    <name type="scientific">Pseudomonas versuta</name>
    <dbReference type="NCBI Taxonomy" id="1788301"/>
    <lineage>
        <taxon>Bacteria</taxon>
        <taxon>Pseudomonadati</taxon>
        <taxon>Pseudomonadota</taxon>
        <taxon>Gammaproteobacteria</taxon>
        <taxon>Pseudomonadales</taxon>
        <taxon>Pseudomonadaceae</taxon>
        <taxon>Pseudomonas</taxon>
    </lineage>
</organism>
<dbReference type="PANTHER" id="PTHR36582">
    <property type="entry name" value="ANTITOXIN PARD"/>
    <property type="match status" value="1"/>
</dbReference>
<dbReference type="GO" id="GO:0006355">
    <property type="term" value="P:regulation of DNA-templated transcription"/>
    <property type="evidence" value="ECO:0007669"/>
    <property type="project" value="InterPro"/>
</dbReference>
<comment type="function">
    <text evidence="4">Antitoxin component of a type II toxin-antitoxin (TA) system. Neutralizes the effect of toxin ParE.</text>
</comment>
<dbReference type="InterPro" id="IPR038296">
    <property type="entry name" value="ParD_sf"/>
</dbReference>
<evidence type="ECO:0000256" key="4">
    <source>
        <dbReference type="ARBA" id="ARBA00037106"/>
    </source>
</evidence>
<dbReference type="InterPro" id="IPR022789">
    <property type="entry name" value="ParD"/>
</dbReference>
<dbReference type="Proteomes" id="UP000185990">
    <property type="component" value="Unassembled WGS sequence"/>
</dbReference>
<proteinExistence type="inferred from homology"/>
<evidence type="ECO:0000256" key="3">
    <source>
        <dbReference type="ARBA" id="ARBA00022649"/>
    </source>
</evidence>
<dbReference type="Gene3D" id="6.10.10.120">
    <property type="entry name" value="Antitoxin ParD1-like"/>
    <property type="match status" value="1"/>
</dbReference>
<dbReference type="EMBL" id="MPJD01000001">
    <property type="protein sequence ID" value="OKA29359.1"/>
    <property type="molecule type" value="Genomic_DNA"/>
</dbReference>
<dbReference type="InterPro" id="IPR010985">
    <property type="entry name" value="Ribbon_hlx_hlx"/>
</dbReference>
<evidence type="ECO:0000313" key="6">
    <source>
        <dbReference type="Proteomes" id="UP000185990"/>
    </source>
</evidence>
<comment type="caution">
    <text evidence="5">The sequence shown here is derived from an EMBL/GenBank/DDBJ whole genome shotgun (WGS) entry which is preliminary data.</text>
</comment>
<dbReference type="PANTHER" id="PTHR36582:SF2">
    <property type="entry name" value="ANTITOXIN PARD"/>
    <property type="match status" value="1"/>
</dbReference>
<reference evidence="5 6" key="1">
    <citation type="submission" date="2016-11" db="EMBL/GenBank/DDBJ databases">
        <title>Draft genome of Pseudomonas versuta A4R1.12.</title>
        <authorList>
            <person name="See-Too W.-S."/>
        </authorList>
    </citation>
    <scope>NUCLEOTIDE SEQUENCE [LARGE SCALE GENOMIC DNA]</scope>
    <source>
        <strain evidence="5 6">A4R1.12</strain>
    </source>
</reference>
<evidence type="ECO:0000256" key="2">
    <source>
        <dbReference type="ARBA" id="ARBA00017940"/>
    </source>
</evidence>
<dbReference type="AlphaFoldDB" id="A0A854A2P4"/>
<comment type="similarity">
    <text evidence="1">Belongs to the ParD antitoxin family.</text>
</comment>
<evidence type="ECO:0000313" key="5">
    <source>
        <dbReference type="EMBL" id="OKA29359.1"/>
    </source>
</evidence>
<accession>A0A854A2P4</accession>